<dbReference type="PROSITE" id="PS51352">
    <property type="entry name" value="THIOREDOXIN_2"/>
    <property type="match status" value="1"/>
</dbReference>
<dbReference type="EMBL" id="JAQNDL010000001">
    <property type="protein sequence ID" value="MDC0718113.1"/>
    <property type="molecule type" value="Genomic_DNA"/>
</dbReference>
<keyword evidence="2" id="KW-0812">Transmembrane</keyword>
<gene>
    <name evidence="4" type="ORF">POL25_14495</name>
</gene>
<comment type="caution">
    <text evidence="4">The sequence shown here is derived from an EMBL/GenBank/DDBJ whole genome shotgun (WGS) entry which is preliminary data.</text>
</comment>
<keyword evidence="2" id="KW-0472">Membrane</keyword>
<reference evidence="4 5" key="1">
    <citation type="submission" date="2022-11" db="EMBL/GenBank/DDBJ databases">
        <title>Minimal conservation of predation-associated metabolite biosynthetic gene clusters underscores biosynthetic potential of Myxococcota including descriptions for ten novel species: Archangium lansinium sp. nov., Myxococcus landrumus sp. nov., Nannocystis bai.</title>
        <authorList>
            <person name="Ahearne A."/>
            <person name="Stevens C."/>
            <person name="Dowd S."/>
        </authorList>
    </citation>
    <scope>NUCLEOTIDE SEQUENCE [LARGE SCALE GENOMIC DNA]</scope>
    <source>
        <strain evidence="4 5">BB15-2</strain>
    </source>
</reference>
<proteinExistence type="predicted"/>
<dbReference type="RefSeq" id="WP_272086593.1">
    <property type="nucleotide sequence ID" value="NZ_JAQNDL010000001.1"/>
</dbReference>
<dbReference type="SUPFAM" id="SSF52833">
    <property type="entry name" value="Thioredoxin-like"/>
    <property type="match status" value="1"/>
</dbReference>
<name>A0ABT5DZH4_9BACT</name>
<dbReference type="Proteomes" id="UP001221686">
    <property type="component" value="Unassembled WGS sequence"/>
</dbReference>
<keyword evidence="5" id="KW-1185">Reference proteome</keyword>
<feature type="domain" description="Thioredoxin" evidence="3">
    <location>
        <begin position="99"/>
        <end position="253"/>
    </location>
</feature>
<evidence type="ECO:0000313" key="4">
    <source>
        <dbReference type="EMBL" id="MDC0718113.1"/>
    </source>
</evidence>
<feature type="compositionally biased region" description="Basic and acidic residues" evidence="1">
    <location>
        <begin position="288"/>
        <end position="297"/>
    </location>
</feature>
<sequence>MSRDRTRLFLGWTAINLVFTALGLIITVWLMGRRADQHQQFVRILAERQRACEPAAPAPEPASPEPVQGPPPRQDPAKSGYLGASGMDISPAMRLNLEALPPGEAGKLSLETLRLGSSQVLPARTIHVVNLWATWCDPCLAELPEFKAMFARHREWDNVRFVPIQIKDHTDPLRSYHDYSGVMPPAPVRLADRTMSDALASTLAAGDDGGLYRGNLPVTLVLDCNRRVRWAKFEQLGEADFAALGPLIDQLRAELADTRPGAWCSQEWPGNGRCEPIERTAAHHSFEDCGPLRRRGGDPAGSGEVGEPEPATVVAPPLQEAVPLTCPPKTRLLNGKCSRLQKIPELQVREPAASPMCGNGICDPHESRGNCCQDCPCADRFVCKSLHPGESPRCRAVLQP</sequence>
<organism evidence="4 5">
    <name type="scientific">Nannocystis bainbridge</name>
    <dbReference type="NCBI Taxonomy" id="2995303"/>
    <lineage>
        <taxon>Bacteria</taxon>
        <taxon>Pseudomonadati</taxon>
        <taxon>Myxococcota</taxon>
        <taxon>Polyangia</taxon>
        <taxon>Nannocystales</taxon>
        <taxon>Nannocystaceae</taxon>
        <taxon>Nannocystis</taxon>
    </lineage>
</organism>
<evidence type="ECO:0000259" key="3">
    <source>
        <dbReference type="PROSITE" id="PS51352"/>
    </source>
</evidence>
<feature type="region of interest" description="Disordered" evidence="1">
    <location>
        <begin position="288"/>
        <end position="311"/>
    </location>
</feature>
<accession>A0ABT5DZH4</accession>
<feature type="transmembrane region" description="Helical" evidence="2">
    <location>
        <begin position="9"/>
        <end position="31"/>
    </location>
</feature>
<protein>
    <recommendedName>
        <fullName evidence="3">Thioredoxin domain-containing protein</fullName>
    </recommendedName>
</protein>
<dbReference type="InterPro" id="IPR036249">
    <property type="entry name" value="Thioredoxin-like_sf"/>
</dbReference>
<evidence type="ECO:0000256" key="2">
    <source>
        <dbReference type="SAM" id="Phobius"/>
    </source>
</evidence>
<feature type="compositionally biased region" description="Pro residues" evidence="1">
    <location>
        <begin position="56"/>
        <end position="74"/>
    </location>
</feature>
<dbReference type="Gene3D" id="3.40.30.10">
    <property type="entry name" value="Glutaredoxin"/>
    <property type="match status" value="1"/>
</dbReference>
<keyword evidence="2" id="KW-1133">Transmembrane helix</keyword>
<evidence type="ECO:0000313" key="5">
    <source>
        <dbReference type="Proteomes" id="UP001221686"/>
    </source>
</evidence>
<feature type="region of interest" description="Disordered" evidence="1">
    <location>
        <begin position="53"/>
        <end position="82"/>
    </location>
</feature>
<dbReference type="InterPro" id="IPR013766">
    <property type="entry name" value="Thioredoxin_domain"/>
</dbReference>
<evidence type="ECO:0000256" key="1">
    <source>
        <dbReference type="SAM" id="MobiDB-lite"/>
    </source>
</evidence>